<dbReference type="PANTHER" id="PTHR13504">
    <property type="entry name" value="FIDO DOMAIN-CONTAINING PROTEIN DDB_G0283145"/>
    <property type="match status" value="1"/>
</dbReference>
<dbReference type="SUPFAM" id="SSF140931">
    <property type="entry name" value="Fic-like"/>
    <property type="match status" value="1"/>
</dbReference>
<feature type="domain" description="Fido" evidence="3">
    <location>
        <begin position="108"/>
        <end position="257"/>
    </location>
</feature>
<dbReference type="InterPro" id="IPR040198">
    <property type="entry name" value="Fido_containing"/>
</dbReference>
<reference evidence="4" key="1">
    <citation type="submission" date="2021-05" db="EMBL/GenBank/DDBJ databases">
        <title>Whole genome sequence of Curtobacterium flaccumfaciens pv. flaccumfaciens strain CFBP 3417.</title>
        <authorList>
            <person name="Osdaghi E."/>
            <person name="Taghouti G."/>
            <person name="Portier P."/>
            <person name="Fazliarab A."/>
            <person name="Taghavi S.M."/>
            <person name="Briand M."/>
            <person name="Le-Saux M."/>
            <person name="Jacques M.-A."/>
        </authorList>
    </citation>
    <scope>NUCLEOTIDE SEQUENCE</scope>
    <source>
        <strain evidence="4">CFBP 3417</strain>
    </source>
</reference>
<gene>
    <name evidence="4" type="ORF">KK103_13875</name>
</gene>
<comment type="caution">
    <text evidence="4">The sequence shown here is derived from an EMBL/GenBank/DDBJ whole genome shotgun (WGS) entry which is preliminary data.</text>
</comment>
<dbReference type="Pfam" id="PF02661">
    <property type="entry name" value="Fic"/>
    <property type="match status" value="1"/>
</dbReference>
<dbReference type="PROSITE" id="PS51459">
    <property type="entry name" value="FIDO"/>
    <property type="match status" value="1"/>
</dbReference>
<name>A0A9Q2ZNT3_9MICO</name>
<evidence type="ECO:0000313" key="5">
    <source>
        <dbReference type="Proteomes" id="UP000709437"/>
    </source>
</evidence>
<dbReference type="Proteomes" id="UP000709437">
    <property type="component" value="Unassembled WGS sequence"/>
</dbReference>
<dbReference type="InterPro" id="IPR036597">
    <property type="entry name" value="Fido-like_dom_sf"/>
</dbReference>
<keyword evidence="2" id="KW-0067">ATP-binding</keyword>
<organism evidence="4 5">
    <name type="scientific">Curtobacterium flaccumfaciens pv. flaccumfaciens</name>
    <dbReference type="NCBI Taxonomy" id="138532"/>
    <lineage>
        <taxon>Bacteria</taxon>
        <taxon>Bacillati</taxon>
        <taxon>Actinomycetota</taxon>
        <taxon>Actinomycetes</taxon>
        <taxon>Micrococcales</taxon>
        <taxon>Microbacteriaceae</taxon>
        <taxon>Curtobacterium</taxon>
    </lineage>
</organism>
<evidence type="ECO:0000313" key="4">
    <source>
        <dbReference type="EMBL" id="MBT1542854.1"/>
    </source>
</evidence>
<dbReference type="AlphaFoldDB" id="A0A9Q2ZNT3"/>
<accession>A0A9Q2ZNT3</accession>
<dbReference type="EMBL" id="JAHEWX010000019">
    <property type="protein sequence ID" value="MBT1542854.1"/>
    <property type="molecule type" value="Genomic_DNA"/>
</dbReference>
<sequence>MTTVRVSVPPSIAGARWTPDDDTVALLDRSATALRTLDVHHGSRLAPLGSVLGRTEAVASSRIEDEPASIDDLARALVGIRANPGATAVVRAGGAVEHLVSAADSGIVTESSLLEAHRLLMRDDPVDGRSAGRYRDVQNWIGGGATPRDARYVPPPPELVAPLMADLLAFVHRVDLHPIAQAAIAHAQFESIHPFTDGNGRIGRALIGAVLRRRGVTTTVTAPVATALAADRRRYFRHLERYRDGQVTGFVADLALAIGTVCDEATLGALLLAEHDADRSAGPCATGPHAVVGRALADDPVLTEAHLGTLLTADQVERVTLDLVLAGVLRPVTRRRRDRAWVAPAVVAELEAFEQRVHAAVGGHERTAA</sequence>
<protein>
    <submittedName>
        <fullName evidence="4">Fic family protein</fullName>
    </submittedName>
</protein>
<proteinExistence type="predicted"/>
<dbReference type="GO" id="GO:0005524">
    <property type="term" value="F:ATP binding"/>
    <property type="evidence" value="ECO:0007669"/>
    <property type="project" value="UniProtKB-KW"/>
</dbReference>
<dbReference type="PANTHER" id="PTHR13504:SF38">
    <property type="entry name" value="FIDO DOMAIN-CONTAINING PROTEIN"/>
    <property type="match status" value="1"/>
</dbReference>
<evidence type="ECO:0000256" key="1">
    <source>
        <dbReference type="PIRSR" id="PIRSR640198-1"/>
    </source>
</evidence>
<feature type="active site" evidence="1">
    <location>
        <position position="193"/>
    </location>
</feature>
<dbReference type="Gene3D" id="1.10.3290.10">
    <property type="entry name" value="Fido-like domain"/>
    <property type="match status" value="1"/>
</dbReference>
<dbReference type="InterPro" id="IPR003812">
    <property type="entry name" value="Fido"/>
</dbReference>
<keyword evidence="2" id="KW-0547">Nucleotide-binding</keyword>
<evidence type="ECO:0000256" key="2">
    <source>
        <dbReference type="PIRSR" id="PIRSR640198-2"/>
    </source>
</evidence>
<evidence type="ECO:0000259" key="3">
    <source>
        <dbReference type="PROSITE" id="PS51459"/>
    </source>
</evidence>
<feature type="binding site" evidence="2">
    <location>
        <begin position="197"/>
        <end position="204"/>
    </location>
    <ligand>
        <name>ATP</name>
        <dbReference type="ChEBI" id="CHEBI:30616"/>
    </ligand>
</feature>